<comment type="caution">
    <text evidence="2">The sequence shown here is derived from an EMBL/GenBank/DDBJ whole genome shotgun (WGS) entry which is preliminary data.</text>
</comment>
<reference evidence="2 3" key="1">
    <citation type="submission" date="2016-10" db="EMBL/GenBank/DDBJ databases">
        <authorList>
            <person name="Varghese N."/>
            <person name="Submissions S."/>
        </authorList>
    </citation>
    <scope>NUCLEOTIDE SEQUENCE [LARGE SCALE GENOMIC DNA]</scope>
    <source>
        <strain evidence="2 3">DSM 18839</strain>
    </source>
</reference>
<dbReference type="AlphaFoldDB" id="A0A8G2BKY5"/>
<dbReference type="PROSITE" id="PS51257">
    <property type="entry name" value="PROKAR_LIPOPROTEIN"/>
    <property type="match status" value="1"/>
</dbReference>
<evidence type="ECO:0000256" key="1">
    <source>
        <dbReference type="SAM" id="SignalP"/>
    </source>
</evidence>
<proteinExistence type="predicted"/>
<dbReference type="EMBL" id="FNBW01000007">
    <property type="protein sequence ID" value="SDF86990.1"/>
    <property type="molecule type" value="Genomic_DNA"/>
</dbReference>
<feature type="signal peptide" evidence="1">
    <location>
        <begin position="1"/>
        <end position="33"/>
    </location>
</feature>
<evidence type="ECO:0000313" key="2">
    <source>
        <dbReference type="EMBL" id="SDF86990.1"/>
    </source>
</evidence>
<gene>
    <name evidence="2" type="ORF">SAMN05660686_02625</name>
</gene>
<keyword evidence="1" id="KW-0732">Signal</keyword>
<organism evidence="2 3">
    <name type="scientific">Thalassobaculum litoreum DSM 18839</name>
    <dbReference type="NCBI Taxonomy" id="1123362"/>
    <lineage>
        <taxon>Bacteria</taxon>
        <taxon>Pseudomonadati</taxon>
        <taxon>Pseudomonadota</taxon>
        <taxon>Alphaproteobacteria</taxon>
        <taxon>Rhodospirillales</taxon>
        <taxon>Thalassobaculaceae</taxon>
        <taxon>Thalassobaculum</taxon>
    </lineage>
</organism>
<protein>
    <recommendedName>
        <fullName evidence="4">Lipoprotein</fullName>
    </recommendedName>
</protein>
<evidence type="ECO:0008006" key="4">
    <source>
        <dbReference type="Google" id="ProtNLM"/>
    </source>
</evidence>
<dbReference type="RefSeq" id="WP_093150886.1">
    <property type="nucleotide sequence ID" value="NZ_FNBW01000007.1"/>
</dbReference>
<sequence>MGSTRHRSILTAASSALGLAALLAACVAPPPVAPEGIGYRQARFAEVEAMRAYRTCRDEGLALDRQARAAAEAARYLAVARTLERCEADLGPDAAHLDLEDRMRVYAVAVQSRMKGGDVAGAREGLERFADAFAGRDLFFDDGTSFIDTMGLILKAHPAGVRAGAGVNVPRRLADELARIDRWGR</sequence>
<accession>A0A8G2BKY5</accession>
<dbReference type="Proteomes" id="UP000198615">
    <property type="component" value="Unassembled WGS sequence"/>
</dbReference>
<evidence type="ECO:0000313" key="3">
    <source>
        <dbReference type="Proteomes" id="UP000198615"/>
    </source>
</evidence>
<keyword evidence="3" id="KW-1185">Reference proteome</keyword>
<name>A0A8G2BKY5_9PROT</name>
<feature type="chain" id="PRO_5034634658" description="Lipoprotein" evidence="1">
    <location>
        <begin position="34"/>
        <end position="185"/>
    </location>
</feature>
<dbReference type="OrthoDB" id="8441509at2"/>